<evidence type="ECO:0000313" key="1">
    <source>
        <dbReference type="EMBL" id="EAT35105.1"/>
    </source>
</evidence>
<dbReference type="AlphaFoldDB" id="Q16LA2"/>
<organism evidence="1 2">
    <name type="scientific">Aedes aegypti</name>
    <name type="common">Yellowfever mosquito</name>
    <name type="synonym">Culex aegypti</name>
    <dbReference type="NCBI Taxonomy" id="7159"/>
    <lineage>
        <taxon>Eukaryota</taxon>
        <taxon>Metazoa</taxon>
        <taxon>Ecdysozoa</taxon>
        <taxon>Arthropoda</taxon>
        <taxon>Hexapoda</taxon>
        <taxon>Insecta</taxon>
        <taxon>Pterygota</taxon>
        <taxon>Neoptera</taxon>
        <taxon>Endopterygota</taxon>
        <taxon>Diptera</taxon>
        <taxon>Nematocera</taxon>
        <taxon>Culicoidea</taxon>
        <taxon>Culicidae</taxon>
        <taxon>Culicinae</taxon>
        <taxon>Aedini</taxon>
        <taxon>Aedes</taxon>
        <taxon>Stegomyia</taxon>
    </lineage>
</organism>
<dbReference type="HOGENOM" id="CLU_1519096_0_0_1"/>
<dbReference type="VEuPathDB" id="VectorBase:AAEL025969"/>
<dbReference type="eggNOG" id="ENOG502TB4F">
    <property type="taxonomic scope" value="Eukaryota"/>
</dbReference>
<accession>Q16LA2</accession>
<dbReference type="OMA" id="AAMTMDT"/>
<dbReference type="PhylomeDB" id="Q16LA2"/>
<name>Q16LA2_AEDAE</name>
<dbReference type="EMBL" id="CH477912">
    <property type="protein sequence ID" value="EAT35105.1"/>
    <property type="molecule type" value="Genomic_DNA"/>
</dbReference>
<sequence length="177" mass="18443">MFNRATNAETKWQRALSARQAARLLFFPIRGLPSTRFPEEVGETVVGIYATHLGDVSNMIRTDTGLNSLLTHKPPDALLTQSSLNPLTMSTPSSLLGHALFNPSTTATMSTSGGVSNIMSSSAVGGVHGSAHSGLELAGIGVGDGTGIDIGDQLDLTGTNLITIDGTLDDRLHADDV</sequence>
<proteinExistence type="predicted"/>
<evidence type="ECO:0000313" key="2">
    <source>
        <dbReference type="Proteomes" id="UP000682892"/>
    </source>
</evidence>
<reference evidence="1" key="1">
    <citation type="submission" date="2005-10" db="EMBL/GenBank/DDBJ databases">
        <authorList>
            <person name="Loftus B.J."/>
            <person name="Nene V.M."/>
            <person name="Hannick L.I."/>
            <person name="Bidwell S."/>
            <person name="Haas B."/>
            <person name="Amedeo P."/>
            <person name="Orvis J."/>
            <person name="Wortman J.R."/>
            <person name="White O.R."/>
            <person name="Salzberg S."/>
            <person name="Shumway M."/>
            <person name="Koo H."/>
            <person name="Zhao Y."/>
            <person name="Holmes M."/>
            <person name="Miller J."/>
            <person name="Schatz M."/>
            <person name="Pop M."/>
            <person name="Pai G."/>
            <person name="Utterback T."/>
            <person name="Rogers Y.-H."/>
            <person name="Kravitz S."/>
            <person name="Fraser C.M."/>
        </authorList>
    </citation>
    <scope>NUCLEOTIDE SEQUENCE</scope>
    <source>
        <strain evidence="1">Liverpool</strain>
    </source>
</reference>
<dbReference type="Proteomes" id="UP000682892">
    <property type="component" value="Unassembled WGS sequence"/>
</dbReference>
<reference evidence="1" key="3">
    <citation type="submission" date="2012-09" db="EMBL/GenBank/DDBJ databases">
        <authorList>
            <consortium name="VectorBase"/>
        </authorList>
    </citation>
    <scope>NUCLEOTIDE SEQUENCE</scope>
    <source>
        <strain evidence="1">Liverpool</strain>
    </source>
</reference>
<protein>
    <submittedName>
        <fullName evidence="1">AAEL012714-PA</fullName>
    </submittedName>
</protein>
<dbReference type="PaxDb" id="7159-AAEL012714-PA"/>
<gene>
    <name evidence="1" type="ORF">AaeL_AAEL012714</name>
</gene>
<reference evidence="1" key="2">
    <citation type="journal article" date="2007" name="Science">
        <title>Genome sequence of Aedes aegypti, a major arbovirus vector.</title>
        <authorList>
            <person name="Nene V."/>
            <person name="Wortman J.R."/>
            <person name="Lawson D."/>
            <person name="Haas B."/>
            <person name="Kodira C."/>
            <person name="Tu Z.J."/>
            <person name="Loftus B."/>
            <person name="Xi Z."/>
            <person name="Megy K."/>
            <person name="Grabherr M."/>
            <person name="Ren Q."/>
            <person name="Zdobnov E.M."/>
            <person name="Lobo N.F."/>
            <person name="Campbell K.S."/>
            <person name="Brown S.E."/>
            <person name="Bonaldo M.F."/>
            <person name="Zhu J."/>
            <person name="Sinkins S.P."/>
            <person name="Hogenkamp D.G."/>
            <person name="Amedeo P."/>
            <person name="Arensburger P."/>
            <person name="Atkinson P.W."/>
            <person name="Bidwell S."/>
            <person name="Biedler J."/>
            <person name="Birney E."/>
            <person name="Bruggner R.V."/>
            <person name="Costas J."/>
            <person name="Coy M.R."/>
            <person name="Crabtree J."/>
            <person name="Crawford M."/>
            <person name="Debruyn B."/>
            <person name="Decaprio D."/>
            <person name="Eiglmeier K."/>
            <person name="Eisenstadt E."/>
            <person name="El-Dorry H."/>
            <person name="Gelbart W.M."/>
            <person name="Gomes S.L."/>
            <person name="Hammond M."/>
            <person name="Hannick L.I."/>
            <person name="Hogan J.R."/>
            <person name="Holmes M.H."/>
            <person name="Jaffe D."/>
            <person name="Johnston J.S."/>
            <person name="Kennedy R.C."/>
            <person name="Koo H."/>
            <person name="Kravitz S."/>
            <person name="Kriventseva E.V."/>
            <person name="Kulp D."/>
            <person name="Labutti K."/>
            <person name="Lee E."/>
            <person name="Li S."/>
            <person name="Lovin D.D."/>
            <person name="Mao C."/>
            <person name="Mauceli E."/>
            <person name="Menck C.F."/>
            <person name="Miller J.R."/>
            <person name="Montgomery P."/>
            <person name="Mori A."/>
            <person name="Nascimento A.L."/>
            <person name="Naveira H.F."/>
            <person name="Nusbaum C."/>
            <person name="O'leary S."/>
            <person name="Orvis J."/>
            <person name="Pertea M."/>
            <person name="Quesneville H."/>
            <person name="Reidenbach K.R."/>
            <person name="Rogers Y.H."/>
            <person name="Roth C.W."/>
            <person name="Schneider J.R."/>
            <person name="Schatz M."/>
            <person name="Shumway M."/>
            <person name="Stanke M."/>
            <person name="Stinson E.O."/>
            <person name="Tubio J.M."/>
            <person name="Vanzee J.P."/>
            <person name="Verjovski-Almeida S."/>
            <person name="Werner D."/>
            <person name="White O."/>
            <person name="Wyder S."/>
            <person name="Zeng Q."/>
            <person name="Zhao Q."/>
            <person name="Zhao Y."/>
            <person name="Hill C.A."/>
            <person name="Raikhel A.S."/>
            <person name="Soares M.B."/>
            <person name="Knudson D.L."/>
            <person name="Lee N.H."/>
            <person name="Galagan J."/>
            <person name="Salzberg S.L."/>
            <person name="Paulsen I.T."/>
            <person name="Dimopoulos G."/>
            <person name="Collins F.H."/>
            <person name="Birren B."/>
            <person name="Fraser-Liggett C.M."/>
            <person name="Severson D.W."/>
        </authorList>
    </citation>
    <scope>NUCLEOTIDE SEQUENCE [LARGE SCALE GENOMIC DNA]</scope>
    <source>
        <strain evidence="1">Liverpool</strain>
    </source>
</reference>